<sequence>MLIYEEIFMTDYTEVILDLYRFGNAKSPRLDHIRPLKDARLDDRNGVKYIIADGNGISVFSTFDPKKKNTWKIPKGTPLPEGITLVEDKRLGHENHYMLAPTITMRLSTFLDLLDQIKERAIKVS</sequence>
<dbReference type="Pfam" id="PF18648">
    <property type="entry name" value="ADPRTs_Tse2"/>
    <property type="match status" value="1"/>
</dbReference>
<organism evidence="2 3">
    <name type="scientific">Candidatus Thiomargarita nelsonii</name>
    <dbReference type="NCBI Taxonomy" id="1003181"/>
    <lineage>
        <taxon>Bacteria</taxon>
        <taxon>Pseudomonadati</taxon>
        <taxon>Pseudomonadota</taxon>
        <taxon>Gammaproteobacteria</taxon>
        <taxon>Thiotrichales</taxon>
        <taxon>Thiotrichaceae</taxon>
        <taxon>Thiomargarita</taxon>
    </lineage>
</organism>
<evidence type="ECO:0000259" key="1">
    <source>
        <dbReference type="Pfam" id="PF18648"/>
    </source>
</evidence>
<accession>A0A0A6P9G9</accession>
<evidence type="ECO:0000313" key="2">
    <source>
        <dbReference type="EMBL" id="KHD06899.1"/>
    </source>
</evidence>
<evidence type="ECO:0000313" key="3">
    <source>
        <dbReference type="Proteomes" id="UP000030428"/>
    </source>
</evidence>
<dbReference type="InterPro" id="IPR041018">
    <property type="entry name" value="ADPRTs_Tse2"/>
</dbReference>
<dbReference type="Proteomes" id="UP000030428">
    <property type="component" value="Unassembled WGS sequence"/>
</dbReference>
<dbReference type="EMBL" id="JSZA02000010">
    <property type="protein sequence ID" value="KHD06899.1"/>
    <property type="molecule type" value="Genomic_DNA"/>
</dbReference>
<protein>
    <recommendedName>
        <fullName evidence="1">Tse2 ADP-ribosyltransferase toxin domain-containing protein</fullName>
    </recommendedName>
</protein>
<dbReference type="AlphaFoldDB" id="A0A0A6P9G9"/>
<gene>
    <name evidence="2" type="ORF">PN36_03480</name>
</gene>
<name>A0A0A6P9G9_9GAMM</name>
<proteinExistence type="predicted"/>
<comment type="caution">
    <text evidence="2">The sequence shown here is derived from an EMBL/GenBank/DDBJ whole genome shotgun (WGS) entry which is preliminary data.</text>
</comment>
<feature type="domain" description="Tse2 ADP-ribosyltransferase toxin" evidence="1">
    <location>
        <begin position="65"/>
        <end position="123"/>
    </location>
</feature>
<reference evidence="2 3" key="1">
    <citation type="journal article" date="2016" name="Front. Microbiol.">
        <title>Single-Cell (Meta-)Genomics of a Dimorphic Candidatus Thiomargarita nelsonii Reveals Genomic Plasticity.</title>
        <authorList>
            <person name="Flood B.E."/>
            <person name="Fliss P."/>
            <person name="Jones D.S."/>
            <person name="Dick G.J."/>
            <person name="Jain S."/>
            <person name="Kaster A.K."/>
            <person name="Winkel M."/>
            <person name="Mussmann M."/>
            <person name="Bailey J."/>
        </authorList>
    </citation>
    <scope>NUCLEOTIDE SEQUENCE [LARGE SCALE GENOMIC DNA]</scope>
    <source>
        <strain evidence="2">Hydrate Ridge</strain>
    </source>
</reference>
<keyword evidence="3" id="KW-1185">Reference proteome</keyword>